<evidence type="ECO:0008006" key="3">
    <source>
        <dbReference type="Google" id="ProtNLM"/>
    </source>
</evidence>
<dbReference type="EMBL" id="VWSF01000035">
    <property type="protein sequence ID" value="KAA5539110.1"/>
    <property type="molecule type" value="Genomic_DNA"/>
</dbReference>
<dbReference type="AlphaFoldDB" id="A0A5M6CXH9"/>
<evidence type="ECO:0000313" key="2">
    <source>
        <dbReference type="Proteomes" id="UP000323426"/>
    </source>
</evidence>
<evidence type="ECO:0000313" key="1">
    <source>
        <dbReference type="EMBL" id="KAA5539110.1"/>
    </source>
</evidence>
<organism evidence="1 2">
    <name type="scientific">Adhaeribacter rhizoryzae</name>
    <dbReference type="NCBI Taxonomy" id="2607907"/>
    <lineage>
        <taxon>Bacteria</taxon>
        <taxon>Pseudomonadati</taxon>
        <taxon>Bacteroidota</taxon>
        <taxon>Cytophagia</taxon>
        <taxon>Cytophagales</taxon>
        <taxon>Hymenobacteraceae</taxon>
        <taxon>Adhaeribacter</taxon>
    </lineage>
</organism>
<dbReference type="PROSITE" id="PS51257">
    <property type="entry name" value="PROKAR_LIPOPROTEIN"/>
    <property type="match status" value="1"/>
</dbReference>
<dbReference type="RefSeq" id="WP_150093209.1">
    <property type="nucleotide sequence ID" value="NZ_VWSF01000035.1"/>
</dbReference>
<reference evidence="1 2" key="1">
    <citation type="submission" date="2019-09" db="EMBL/GenBank/DDBJ databases">
        <title>Genome sequence and assembly of Adhaeribacter sp.</title>
        <authorList>
            <person name="Chhetri G."/>
        </authorList>
    </citation>
    <scope>NUCLEOTIDE SEQUENCE [LARGE SCALE GENOMIC DNA]</scope>
    <source>
        <strain evidence="1 2">DK36</strain>
    </source>
</reference>
<name>A0A5M6CXH9_9BACT</name>
<protein>
    <recommendedName>
        <fullName evidence="3">Lipoprotein</fullName>
    </recommendedName>
</protein>
<sequence>MVGKKYVIELIPFQRCCKILWLLVLPLLVVACHNTKSLVLLDAQEGDVKLEVDSILSWPEMAHFPIRVRLINYTDKKVALVFDSISNKYENQVKNLFITSGKDTFTLGVRISGMPLVLNERTVTSFNCEGYFIYGKGHFDSFDEIESVFKNGKLVYKFDDKILQQDHIRGMLIQADTILIPTILEASTNKASLVESFLPRSFWTREEKLKKEEIRHTITDTKH</sequence>
<proteinExistence type="predicted"/>
<dbReference type="Proteomes" id="UP000323426">
    <property type="component" value="Unassembled WGS sequence"/>
</dbReference>
<gene>
    <name evidence="1" type="ORF">F0145_24895</name>
</gene>
<keyword evidence="2" id="KW-1185">Reference proteome</keyword>
<comment type="caution">
    <text evidence="1">The sequence shown here is derived from an EMBL/GenBank/DDBJ whole genome shotgun (WGS) entry which is preliminary data.</text>
</comment>
<accession>A0A5M6CXH9</accession>